<dbReference type="Gene3D" id="3.30.470.20">
    <property type="entry name" value="ATP-grasp fold, B domain"/>
    <property type="match status" value="1"/>
</dbReference>
<evidence type="ECO:0000313" key="1">
    <source>
        <dbReference type="EMBL" id="KKK67265.1"/>
    </source>
</evidence>
<dbReference type="EMBL" id="LAZR01059696">
    <property type="protein sequence ID" value="KKK67265.1"/>
    <property type="molecule type" value="Genomic_DNA"/>
</dbReference>
<feature type="non-terminal residue" evidence="1">
    <location>
        <position position="1"/>
    </location>
</feature>
<comment type="caution">
    <text evidence="1">The sequence shown here is derived from an EMBL/GenBank/DDBJ whole genome shotgun (WGS) entry which is preliminary data.</text>
</comment>
<gene>
    <name evidence="1" type="ORF">LCGC14_2955790</name>
</gene>
<dbReference type="AlphaFoldDB" id="A0A0F8Y113"/>
<sequence>ALQDCILRLSALALDCPQIRELDINPLIVLNKEKGCCLADSKIMLVKGEKNENHHPRK</sequence>
<name>A0A0F8Y113_9ZZZZ</name>
<proteinExistence type="predicted"/>
<evidence type="ECO:0008006" key="2">
    <source>
        <dbReference type="Google" id="ProtNLM"/>
    </source>
</evidence>
<organism evidence="1">
    <name type="scientific">marine sediment metagenome</name>
    <dbReference type="NCBI Taxonomy" id="412755"/>
    <lineage>
        <taxon>unclassified sequences</taxon>
        <taxon>metagenomes</taxon>
        <taxon>ecological metagenomes</taxon>
    </lineage>
</organism>
<protein>
    <recommendedName>
        <fullName evidence="2">ATP-grasp fold succinyl-CoA synthetase-type domain-containing protein</fullName>
    </recommendedName>
</protein>
<reference evidence="1" key="1">
    <citation type="journal article" date="2015" name="Nature">
        <title>Complex archaea that bridge the gap between prokaryotes and eukaryotes.</title>
        <authorList>
            <person name="Spang A."/>
            <person name="Saw J.H."/>
            <person name="Jorgensen S.L."/>
            <person name="Zaremba-Niedzwiedzka K."/>
            <person name="Martijn J."/>
            <person name="Lind A.E."/>
            <person name="van Eijk R."/>
            <person name="Schleper C."/>
            <person name="Guy L."/>
            <person name="Ettema T.J."/>
        </authorList>
    </citation>
    <scope>NUCLEOTIDE SEQUENCE</scope>
</reference>
<accession>A0A0F8Y113</accession>
<dbReference type="Pfam" id="PF13549">
    <property type="entry name" value="ATP-grasp_5"/>
    <property type="match status" value="1"/>
</dbReference>